<sequence length="73" mass="8107">MWKKGARWRDADRQMRVFQSGVGINYSFNNKDSSYNSDSSSIGTAFSTNVGSKGTADGDRTDDVGKIRRAKRP</sequence>
<name>A0A6G1CV87_9ORYZ</name>
<evidence type="ECO:0000313" key="3">
    <source>
        <dbReference type="Proteomes" id="UP000479710"/>
    </source>
</evidence>
<gene>
    <name evidence="2" type="ORF">E2562_031565</name>
</gene>
<keyword evidence="3" id="KW-1185">Reference proteome</keyword>
<reference evidence="2 3" key="1">
    <citation type="submission" date="2019-11" db="EMBL/GenBank/DDBJ databases">
        <title>Whole genome sequence of Oryza granulata.</title>
        <authorList>
            <person name="Li W."/>
        </authorList>
    </citation>
    <scope>NUCLEOTIDE SEQUENCE [LARGE SCALE GENOMIC DNA]</scope>
    <source>
        <strain evidence="3">cv. Menghai</strain>
        <tissue evidence="2">Leaf</tissue>
    </source>
</reference>
<organism evidence="2 3">
    <name type="scientific">Oryza meyeriana var. granulata</name>
    <dbReference type="NCBI Taxonomy" id="110450"/>
    <lineage>
        <taxon>Eukaryota</taxon>
        <taxon>Viridiplantae</taxon>
        <taxon>Streptophyta</taxon>
        <taxon>Embryophyta</taxon>
        <taxon>Tracheophyta</taxon>
        <taxon>Spermatophyta</taxon>
        <taxon>Magnoliopsida</taxon>
        <taxon>Liliopsida</taxon>
        <taxon>Poales</taxon>
        <taxon>Poaceae</taxon>
        <taxon>BOP clade</taxon>
        <taxon>Oryzoideae</taxon>
        <taxon>Oryzeae</taxon>
        <taxon>Oryzinae</taxon>
        <taxon>Oryza</taxon>
        <taxon>Oryza meyeriana</taxon>
    </lineage>
</organism>
<feature type="compositionally biased region" description="Low complexity" evidence="1">
    <location>
        <begin position="29"/>
        <end position="41"/>
    </location>
</feature>
<dbReference type="AlphaFoldDB" id="A0A6G1CV87"/>
<feature type="compositionally biased region" description="Polar residues" evidence="1">
    <location>
        <begin position="42"/>
        <end position="52"/>
    </location>
</feature>
<proteinExistence type="predicted"/>
<dbReference type="Proteomes" id="UP000479710">
    <property type="component" value="Unassembled WGS sequence"/>
</dbReference>
<evidence type="ECO:0000256" key="1">
    <source>
        <dbReference type="SAM" id="MobiDB-lite"/>
    </source>
</evidence>
<protein>
    <submittedName>
        <fullName evidence="2">Uncharacterized protein</fullName>
    </submittedName>
</protein>
<feature type="compositionally biased region" description="Basic and acidic residues" evidence="1">
    <location>
        <begin position="56"/>
        <end position="66"/>
    </location>
</feature>
<dbReference type="EMBL" id="SPHZ02000008">
    <property type="protein sequence ID" value="KAF0904050.1"/>
    <property type="molecule type" value="Genomic_DNA"/>
</dbReference>
<evidence type="ECO:0000313" key="2">
    <source>
        <dbReference type="EMBL" id="KAF0904050.1"/>
    </source>
</evidence>
<accession>A0A6G1CV87</accession>
<comment type="caution">
    <text evidence="2">The sequence shown here is derived from an EMBL/GenBank/DDBJ whole genome shotgun (WGS) entry which is preliminary data.</text>
</comment>
<feature type="region of interest" description="Disordered" evidence="1">
    <location>
        <begin position="29"/>
        <end position="73"/>
    </location>
</feature>